<keyword evidence="4" id="KW-1185">Reference proteome</keyword>
<dbReference type="GO" id="GO:0061657">
    <property type="term" value="F:UFM1 conjugating enzyme activity"/>
    <property type="evidence" value="ECO:0007669"/>
    <property type="project" value="InterPro"/>
</dbReference>
<comment type="similarity">
    <text evidence="1">Belongs to the calreticulin family.</text>
</comment>
<accession>A0A8J5T3I5</accession>
<dbReference type="InterPro" id="IPR018124">
    <property type="entry name" value="Calret/calnex_CS"/>
</dbReference>
<dbReference type="GO" id="GO:0036503">
    <property type="term" value="P:ERAD pathway"/>
    <property type="evidence" value="ECO:0007669"/>
    <property type="project" value="TreeGrafter"/>
</dbReference>
<feature type="region of interest" description="Disordered" evidence="2">
    <location>
        <begin position="285"/>
        <end position="315"/>
    </location>
</feature>
<gene>
    <name evidence="3" type="ORF">GUJ93_ZPchr0007g6304</name>
</gene>
<dbReference type="GO" id="GO:0005509">
    <property type="term" value="F:calcium ion binding"/>
    <property type="evidence" value="ECO:0007669"/>
    <property type="project" value="InterPro"/>
</dbReference>
<name>A0A8J5T3I5_ZIZPA</name>
<dbReference type="Proteomes" id="UP000729402">
    <property type="component" value="Unassembled WGS sequence"/>
</dbReference>
<dbReference type="InterPro" id="IPR001580">
    <property type="entry name" value="Calret/calnex"/>
</dbReference>
<evidence type="ECO:0000256" key="1">
    <source>
        <dbReference type="RuleBase" id="RU362126"/>
    </source>
</evidence>
<keyword evidence="1" id="KW-0143">Chaperone</keyword>
<dbReference type="PROSITE" id="PS00803">
    <property type="entry name" value="CALRETICULIN_1"/>
    <property type="match status" value="1"/>
</dbReference>
<dbReference type="Pfam" id="PF08694">
    <property type="entry name" value="UFC1"/>
    <property type="match status" value="1"/>
</dbReference>
<dbReference type="InterPro" id="IPR014806">
    <property type="entry name" value="Ufc1"/>
</dbReference>
<dbReference type="EMBL" id="JAAALK010000282">
    <property type="protein sequence ID" value="KAG8078734.1"/>
    <property type="molecule type" value="Genomic_DNA"/>
</dbReference>
<dbReference type="GO" id="GO:0071569">
    <property type="term" value="P:protein ufmylation"/>
    <property type="evidence" value="ECO:0007669"/>
    <property type="project" value="InterPro"/>
</dbReference>
<evidence type="ECO:0000256" key="2">
    <source>
        <dbReference type="SAM" id="MobiDB-lite"/>
    </source>
</evidence>
<dbReference type="Pfam" id="PF00262">
    <property type="entry name" value="Calreticulin"/>
    <property type="match status" value="1"/>
</dbReference>
<dbReference type="GO" id="GO:0006457">
    <property type="term" value="P:protein folding"/>
    <property type="evidence" value="ECO:0007669"/>
    <property type="project" value="InterPro"/>
</dbReference>
<evidence type="ECO:0000313" key="4">
    <source>
        <dbReference type="Proteomes" id="UP000729402"/>
    </source>
</evidence>
<dbReference type="PANTHER" id="PTHR11073:SF45">
    <property type="entry name" value="CALRETICULIN-3"/>
    <property type="match status" value="1"/>
</dbReference>
<comment type="caution">
    <text evidence="3">The sequence shown here is derived from an EMBL/GenBank/DDBJ whole genome shotgun (WGS) entry which is preliminary data.</text>
</comment>
<dbReference type="GO" id="GO:0051082">
    <property type="term" value="F:unfolded protein binding"/>
    <property type="evidence" value="ECO:0007669"/>
    <property type="project" value="InterPro"/>
</dbReference>
<organism evidence="3 4">
    <name type="scientific">Zizania palustris</name>
    <name type="common">Northern wild rice</name>
    <dbReference type="NCBI Taxonomy" id="103762"/>
    <lineage>
        <taxon>Eukaryota</taxon>
        <taxon>Viridiplantae</taxon>
        <taxon>Streptophyta</taxon>
        <taxon>Embryophyta</taxon>
        <taxon>Tracheophyta</taxon>
        <taxon>Spermatophyta</taxon>
        <taxon>Magnoliopsida</taxon>
        <taxon>Liliopsida</taxon>
        <taxon>Poales</taxon>
        <taxon>Poaceae</taxon>
        <taxon>BOP clade</taxon>
        <taxon>Oryzoideae</taxon>
        <taxon>Oryzeae</taxon>
        <taxon>Zizaniinae</taxon>
        <taxon>Zizania</taxon>
    </lineage>
</organism>
<evidence type="ECO:0008006" key="5">
    <source>
        <dbReference type="Google" id="ProtNLM"/>
    </source>
</evidence>
<evidence type="ECO:0000313" key="3">
    <source>
        <dbReference type="EMBL" id="KAG8078734.1"/>
    </source>
</evidence>
<keyword evidence="1" id="KW-0256">Endoplasmic reticulum</keyword>
<reference evidence="3" key="2">
    <citation type="submission" date="2021-02" db="EMBL/GenBank/DDBJ databases">
        <authorList>
            <person name="Kimball J.A."/>
            <person name="Haas M.W."/>
            <person name="Macchietto M."/>
            <person name="Kono T."/>
            <person name="Duquette J."/>
            <person name="Shao M."/>
        </authorList>
    </citation>
    <scope>NUCLEOTIDE SEQUENCE</scope>
    <source>
        <tissue evidence="3">Fresh leaf tissue</tissue>
    </source>
</reference>
<dbReference type="OrthoDB" id="1728707at2759"/>
<dbReference type="PANTHER" id="PTHR11073">
    <property type="entry name" value="CALRETICULIN AND CALNEXIN"/>
    <property type="match status" value="1"/>
</dbReference>
<dbReference type="AlphaFoldDB" id="A0A8J5T3I5"/>
<reference evidence="3" key="1">
    <citation type="journal article" date="2021" name="bioRxiv">
        <title>Whole Genome Assembly and Annotation of Northern Wild Rice, Zizania palustris L., Supports a Whole Genome Duplication in the Zizania Genus.</title>
        <authorList>
            <person name="Haas M."/>
            <person name="Kono T."/>
            <person name="Macchietto M."/>
            <person name="Millas R."/>
            <person name="McGilp L."/>
            <person name="Shao M."/>
            <person name="Duquette J."/>
            <person name="Hirsch C.N."/>
            <person name="Kimball J."/>
        </authorList>
    </citation>
    <scope>NUCLEOTIDE SEQUENCE</scope>
    <source>
        <tissue evidence="3">Fresh leaf tissue</tissue>
    </source>
</reference>
<protein>
    <recommendedName>
        <fullName evidence="5">Calreticulin</fullName>
    </recommendedName>
</protein>
<dbReference type="GO" id="GO:0005789">
    <property type="term" value="C:endoplasmic reticulum membrane"/>
    <property type="evidence" value="ECO:0007669"/>
    <property type="project" value="TreeGrafter"/>
</dbReference>
<proteinExistence type="inferred from homology"/>
<sequence>MQMYRGGKICLTVHFKPLWAKNFPRFGIAHTLCLGLAPWLAAEVPILVNSGTVKHKDGEIIVCNPAAQFFLFLVQWADCSLADALGLLRILIYKMERPPCQLMKGKPTLGNSMLLYFPHSCNCTRHSRSQSCPFFYLTGVHSCIQTTMDARHFAVSAKIPESSNKGRTLVLQYSIKFEQDIECGGGYIKLMSGYVNQKKFSGYTPYRHVLASSAYRISYSYKYPLLLTLGFEDDPDLYVLKPLKYIGIEVWQVKAGSVFDNILICDNPEYARKAAEETWGANREAEKEAFEEAEKERKARQGKHYDHWDDYHDEL</sequence>